<dbReference type="AlphaFoldDB" id="A0A937M2R4"/>
<reference evidence="1" key="1">
    <citation type="submission" date="2020-10" db="EMBL/GenBank/DDBJ databases">
        <title>Microbiome of the Black Sea water column analyzed by genome centric metagenomics.</title>
        <authorList>
            <person name="Cabello-Yeves P.J."/>
            <person name="Callieri C."/>
            <person name="Picazo A."/>
            <person name="Mehrshad M."/>
            <person name="Haro-Moreno J.M."/>
            <person name="Roda-Garcia J."/>
            <person name="Dzembekova N."/>
            <person name="Slabakova V."/>
            <person name="Slabakova N."/>
            <person name="Moncheva S."/>
            <person name="Rodriguez-Valera F."/>
        </authorList>
    </citation>
    <scope>NUCLEOTIDE SEQUENCE</scope>
    <source>
        <strain evidence="1">BS30m-G43</strain>
    </source>
</reference>
<evidence type="ECO:0000313" key="1">
    <source>
        <dbReference type="EMBL" id="MBL6903587.1"/>
    </source>
</evidence>
<dbReference type="EMBL" id="JADHSG010000008">
    <property type="protein sequence ID" value="MBL6903587.1"/>
    <property type="molecule type" value="Genomic_DNA"/>
</dbReference>
<name>A0A937M2R4_9GAMM</name>
<gene>
    <name evidence="1" type="ORF">ISR29_05235</name>
</gene>
<protein>
    <submittedName>
        <fullName evidence="1">Uncharacterized protein</fullName>
    </submittedName>
</protein>
<evidence type="ECO:0000313" key="2">
    <source>
        <dbReference type="Proteomes" id="UP000705230"/>
    </source>
</evidence>
<proteinExistence type="predicted"/>
<comment type="caution">
    <text evidence="1">The sequence shown here is derived from an EMBL/GenBank/DDBJ whole genome shotgun (WGS) entry which is preliminary data.</text>
</comment>
<accession>A0A937M2R4</accession>
<sequence>MKFLSNKYLMFLAGLLFVISVALDPFNHGFSDHHHEIAEVECQFCENEVFDADQSKSKLAKVSHLKVIKIEINQLFISYLPKYSHSRAPPKN</sequence>
<organism evidence="1 2">
    <name type="scientific">SAR86 cluster bacterium</name>
    <dbReference type="NCBI Taxonomy" id="2030880"/>
    <lineage>
        <taxon>Bacteria</taxon>
        <taxon>Pseudomonadati</taxon>
        <taxon>Pseudomonadota</taxon>
        <taxon>Gammaproteobacteria</taxon>
        <taxon>SAR86 cluster</taxon>
    </lineage>
</organism>
<dbReference type="Proteomes" id="UP000705230">
    <property type="component" value="Unassembled WGS sequence"/>
</dbReference>